<organism evidence="1 2">
    <name type="scientific">Flavobacterium rhizosphaerae</name>
    <dbReference type="NCBI Taxonomy" id="3163298"/>
    <lineage>
        <taxon>Bacteria</taxon>
        <taxon>Pseudomonadati</taxon>
        <taxon>Bacteroidota</taxon>
        <taxon>Flavobacteriia</taxon>
        <taxon>Flavobacteriales</taxon>
        <taxon>Flavobacteriaceae</taxon>
        <taxon>Flavobacterium</taxon>
    </lineage>
</organism>
<gene>
    <name evidence="1" type="ORF">ABS766_16730</name>
</gene>
<proteinExistence type="predicted"/>
<keyword evidence="2" id="KW-1185">Reference proteome</keyword>
<dbReference type="Proteomes" id="UP001629156">
    <property type="component" value="Unassembled WGS sequence"/>
</dbReference>
<name>A0ABW8Z0R7_9FLAO</name>
<evidence type="ECO:0000313" key="2">
    <source>
        <dbReference type="Proteomes" id="UP001629156"/>
    </source>
</evidence>
<protein>
    <submittedName>
        <fullName evidence="1">Gliding motility-associated C-terminal domain-containing protein</fullName>
    </submittedName>
</protein>
<feature type="non-terminal residue" evidence="1">
    <location>
        <position position="329"/>
    </location>
</feature>
<dbReference type="RefSeq" id="WP_408086341.1">
    <property type="nucleotide sequence ID" value="NZ_JBELPZ010000042.1"/>
</dbReference>
<accession>A0ABW8Z0R7</accession>
<dbReference type="EMBL" id="JBELPZ010000042">
    <property type="protein sequence ID" value="MFL9846068.1"/>
    <property type="molecule type" value="Genomic_DNA"/>
</dbReference>
<evidence type="ECO:0000313" key="1">
    <source>
        <dbReference type="EMBL" id="MFL9846068.1"/>
    </source>
</evidence>
<reference evidence="1 2" key="1">
    <citation type="submission" date="2024-06" db="EMBL/GenBank/DDBJ databases">
        <authorList>
            <person name="Kaempfer P."/>
            <person name="Viver T."/>
        </authorList>
    </citation>
    <scope>NUCLEOTIDE SEQUENCE [LARGE SCALE GENOMIC DNA]</scope>
    <source>
        <strain evidence="1 2">ST-119</strain>
    </source>
</reference>
<comment type="caution">
    <text evidence="1">The sequence shown here is derived from an EMBL/GenBank/DDBJ whole genome shotgun (WGS) entry which is preliminary data.</text>
</comment>
<sequence>ALSAGDIITSTQMIYIYAQSAENADCYAENTFTVTITPSPVFVPEEVADVTACDSYTLPALTVGGYYDAADGAGNVIPAGTAFTTNQTVYVYAVSPDNPACTTSGQFTVTITTTPTPDAPADIAMCDSYSLPALTVGNYYTGPGGTGNMLTAGSAISESQVLYVYAVSADNADCWAENAFAVTIVPTPEVAITEGCNDENMYELQAAFTDGIYTPDSDAGYVWTDASGTEIGYGPSVVISATGTYMVTVTPVDDAECPSVATIEVLQTTCDVQRGISPNDDGMNDNFDLTSLDVRKLSIFNRYGKEVFSFGNYTNQWHGQSNGGDELPT</sequence>
<feature type="non-terminal residue" evidence="1">
    <location>
        <position position="1"/>
    </location>
</feature>
<dbReference type="Pfam" id="PF13585">
    <property type="entry name" value="CHU_C"/>
    <property type="match status" value="1"/>
</dbReference>